<gene>
    <name evidence="5" type="primary">EFCAB8</name>
</gene>
<dbReference type="PANTHER" id="PTHR44324">
    <property type="entry name" value="WD40 REPEAT DOMAIN 95"/>
    <property type="match status" value="1"/>
</dbReference>
<reference evidence="5" key="1">
    <citation type="submission" date="2025-08" db="UniProtKB">
        <authorList>
            <consortium name="Ensembl"/>
        </authorList>
    </citation>
    <scope>IDENTIFICATION</scope>
</reference>
<dbReference type="OMA" id="WNISQYA"/>
<dbReference type="InterPro" id="IPR015943">
    <property type="entry name" value="WD40/YVTN_repeat-like_dom_sf"/>
</dbReference>
<dbReference type="InterPro" id="IPR019775">
    <property type="entry name" value="WD40_repeat_CS"/>
</dbReference>
<evidence type="ECO:0000256" key="1">
    <source>
        <dbReference type="ARBA" id="ARBA00014901"/>
    </source>
</evidence>
<dbReference type="Pfam" id="PF00400">
    <property type="entry name" value="WD40"/>
    <property type="match status" value="5"/>
</dbReference>
<dbReference type="GeneTree" id="ENSGT00940000163617"/>
<dbReference type="SMART" id="SM00320">
    <property type="entry name" value="WD40"/>
    <property type="match status" value="10"/>
</dbReference>
<keyword evidence="6" id="KW-1185">Reference proteome</keyword>
<dbReference type="Ensembl" id="ENSCABT00000005728.1">
    <property type="protein sequence ID" value="ENSCABP00000005265.1"/>
    <property type="gene ID" value="ENSCABG00000003961.1"/>
</dbReference>
<feature type="repeat" description="WD" evidence="4">
    <location>
        <begin position="432"/>
        <end position="473"/>
    </location>
</feature>
<name>A0A8C0GCQ7_CHEAB</name>
<dbReference type="PROSITE" id="PS50082">
    <property type="entry name" value="WD_REPEATS_2"/>
    <property type="match status" value="5"/>
</dbReference>
<dbReference type="Gene3D" id="2.130.10.10">
    <property type="entry name" value="YVTN repeat-like/Quinoprotein amine dehydrogenase"/>
    <property type="match status" value="4"/>
</dbReference>
<feature type="repeat" description="WD" evidence="4">
    <location>
        <begin position="477"/>
        <end position="518"/>
    </location>
</feature>
<dbReference type="InterPro" id="IPR036322">
    <property type="entry name" value="WD40_repeat_dom_sf"/>
</dbReference>
<dbReference type="InterPro" id="IPR002048">
    <property type="entry name" value="EF_hand_dom"/>
</dbReference>
<sequence length="919" mass="104039">MSKFDTQMCAFLYAQIVEKSAPICFFGGIAFDVYCHFDVLCAVYFFSRYNYLEKFRAEYTVLLLPGLDIKEFHKAMKKIMDNITEEDIDIIFMKIDTDCDGSVGWVILCSNQREWWLCSSCKNVLIFIYFGLMLGEDSCFIIQQMWVTDMVCLSNINLLAIASTDQIIEFFDISGNKCDRLFSLVELDSCVTALDYWTDGYKGVFCVGDVKGNILIFTSLDVVANGIFNVRHYITKPGTDIVIKQSLSSLFQALHGDWCHQIKFIPQLNLVASCSAADKRAMVLTSLPLHTMGKPQLSTIALRKGILCFDYSPEMNVLVTGGLDPLVRIWNPFVTNSPITLMKGHVTAVTHIIVNGKRNTILSISKDKNIRVWDLLDHFCLQSIPGRSISLGNCPIVDACYSVLNNMLICTTFSIGIFYGEVEFMETINSEVKSHDQPVCTALYNRNFKQVVSGCHHGMVRVWDIMTGQKMMQFMTSEGKHTEITAMAFDGPERRLITALKDGTIKFWNFNNGACLLEMPHLDKTEISGILYINLKVYVTGWSKRVTWYLDVKEDEVIEYKHWKSYHSEDVLSIAKYKGQLLATASCDGDVVIWSTDSGQALCRFNASQSPLTLMPNRVISVKLSSYAESGKKRWADSRTSLATRLSTTENPSVSFFGQCRNLAPAPSVIRQSREKQLDEAKGQQVWFCEKWTGHMLLWLSLLQILFLETREQSPDTAILLTSSAGGYIYAWSVCSEGGMLGKFQAVHGDVNAVVGTMSTDPEDFILLTGDSLGYIKIWDIENYCKSKEVKKVSRAVKTETSRRNENMFRDLIPKYCRVPVRKNPSMETEVVTTLVPPDLLNSWRGHLKNVSHIVYVEKLKLIVTSSYDCNVKLWLLSGRHIGTIVWTAKAIHTSWCFLEIHLCYETEETNRCVTLLTC</sequence>
<dbReference type="AlphaFoldDB" id="A0A8C0GCQ7"/>
<dbReference type="Gene3D" id="1.10.238.10">
    <property type="entry name" value="EF-hand"/>
    <property type="match status" value="1"/>
</dbReference>
<evidence type="ECO:0000256" key="4">
    <source>
        <dbReference type="PROSITE-ProRule" id="PRU00221"/>
    </source>
</evidence>
<dbReference type="PROSITE" id="PS50294">
    <property type="entry name" value="WD_REPEATS_REGION"/>
    <property type="match status" value="2"/>
</dbReference>
<evidence type="ECO:0000313" key="5">
    <source>
        <dbReference type="Ensembl" id="ENSCABP00000005265.1"/>
    </source>
</evidence>
<dbReference type="Proteomes" id="UP000694404">
    <property type="component" value="Unplaced"/>
</dbReference>
<organism evidence="5 6">
    <name type="scientific">Chelonoidis abingdonii</name>
    <name type="common">Abingdon island giant tortoise</name>
    <name type="synonym">Testudo abingdonii</name>
    <dbReference type="NCBI Taxonomy" id="106734"/>
    <lineage>
        <taxon>Eukaryota</taxon>
        <taxon>Metazoa</taxon>
        <taxon>Chordata</taxon>
        <taxon>Craniata</taxon>
        <taxon>Vertebrata</taxon>
        <taxon>Euteleostomi</taxon>
        <taxon>Archelosauria</taxon>
        <taxon>Testudinata</taxon>
        <taxon>Testudines</taxon>
        <taxon>Cryptodira</taxon>
        <taxon>Durocryptodira</taxon>
        <taxon>Testudinoidea</taxon>
        <taxon>Testudinidae</taxon>
        <taxon>Chelonoidis</taxon>
    </lineage>
</organism>
<feature type="repeat" description="WD" evidence="4">
    <location>
        <begin position="342"/>
        <end position="375"/>
    </location>
</feature>
<dbReference type="SUPFAM" id="SSF50978">
    <property type="entry name" value="WD40 repeat-like"/>
    <property type="match status" value="2"/>
</dbReference>
<protein>
    <recommendedName>
        <fullName evidence="1">WD repeat-containing protein on Y chromosome</fullName>
    </recommendedName>
</protein>
<dbReference type="SUPFAM" id="SSF47473">
    <property type="entry name" value="EF-hand"/>
    <property type="match status" value="1"/>
</dbReference>
<dbReference type="InterPro" id="IPR051242">
    <property type="entry name" value="WD-EF-hand_domain"/>
</dbReference>
<reference evidence="5" key="2">
    <citation type="submission" date="2025-09" db="UniProtKB">
        <authorList>
            <consortium name="Ensembl"/>
        </authorList>
    </citation>
    <scope>IDENTIFICATION</scope>
</reference>
<evidence type="ECO:0000256" key="3">
    <source>
        <dbReference type="ARBA" id="ARBA00022737"/>
    </source>
</evidence>
<accession>A0A8C0GCQ7</accession>
<evidence type="ECO:0000313" key="6">
    <source>
        <dbReference type="Proteomes" id="UP000694404"/>
    </source>
</evidence>
<evidence type="ECO:0000256" key="2">
    <source>
        <dbReference type="ARBA" id="ARBA00022574"/>
    </source>
</evidence>
<dbReference type="PANTHER" id="PTHR44324:SF6">
    <property type="entry name" value="EF-HAND CALCIUM BINDING DOMAIN 8"/>
    <property type="match status" value="1"/>
</dbReference>
<dbReference type="SUPFAM" id="SSF117289">
    <property type="entry name" value="Nucleoporin domain"/>
    <property type="match status" value="1"/>
</dbReference>
<dbReference type="PROSITE" id="PS00678">
    <property type="entry name" value="WD_REPEATS_1"/>
    <property type="match status" value="2"/>
</dbReference>
<dbReference type="InterPro" id="IPR011992">
    <property type="entry name" value="EF-hand-dom_pair"/>
</dbReference>
<feature type="repeat" description="WD" evidence="4">
    <location>
        <begin position="844"/>
        <end position="875"/>
    </location>
</feature>
<proteinExistence type="predicted"/>
<keyword evidence="3" id="KW-0677">Repeat</keyword>
<dbReference type="GO" id="GO:0005509">
    <property type="term" value="F:calcium ion binding"/>
    <property type="evidence" value="ECO:0007669"/>
    <property type="project" value="InterPro"/>
</dbReference>
<keyword evidence="2 4" id="KW-0853">WD repeat</keyword>
<dbReference type="InterPro" id="IPR001680">
    <property type="entry name" value="WD40_rpt"/>
</dbReference>
<feature type="repeat" description="WD" evidence="4">
    <location>
        <begin position="306"/>
        <end position="331"/>
    </location>
</feature>
<dbReference type="CDD" id="cd00051">
    <property type="entry name" value="EFh"/>
    <property type="match status" value="1"/>
</dbReference>